<evidence type="ECO:0000256" key="6">
    <source>
        <dbReference type="ARBA" id="ARBA00022547"/>
    </source>
</evidence>
<gene>
    <name evidence="15" type="primary">ATP6</name>
</gene>
<keyword evidence="9 14" id="KW-1133">Transmembrane helix</keyword>
<accession>L0C7I7</accession>
<dbReference type="GO" id="GO:0005743">
    <property type="term" value="C:mitochondrial inner membrane"/>
    <property type="evidence" value="ECO:0007669"/>
    <property type="project" value="UniProtKB-SubCell"/>
</dbReference>
<dbReference type="PROSITE" id="PS00449">
    <property type="entry name" value="ATPASE_A"/>
    <property type="match status" value="1"/>
</dbReference>
<evidence type="ECO:0000256" key="11">
    <source>
        <dbReference type="ARBA" id="ARBA00023136"/>
    </source>
</evidence>
<dbReference type="PANTHER" id="PTHR11410:SF0">
    <property type="entry name" value="ATP SYNTHASE SUBUNIT A"/>
    <property type="match status" value="1"/>
</dbReference>
<dbReference type="AlphaFoldDB" id="L0C7I7"/>
<keyword evidence="11 14" id="KW-0472">Membrane</keyword>
<comment type="subcellular location">
    <subcellularLocation>
        <location evidence="2">Membrane</location>
        <topology evidence="2">Multi-pass membrane protein</topology>
    </subcellularLocation>
    <subcellularLocation>
        <location evidence="13">Mitochondrion inner membrane</location>
        <topology evidence="13">Multi-pass membrane protein</topology>
    </subcellularLocation>
</comment>
<evidence type="ECO:0000256" key="13">
    <source>
        <dbReference type="RuleBase" id="RU004450"/>
    </source>
</evidence>
<dbReference type="PANTHER" id="PTHR11410">
    <property type="entry name" value="ATP SYNTHASE SUBUNIT A"/>
    <property type="match status" value="1"/>
</dbReference>
<evidence type="ECO:0000256" key="14">
    <source>
        <dbReference type="SAM" id="Phobius"/>
    </source>
</evidence>
<keyword evidence="7 14" id="KW-0812">Transmembrane</keyword>
<dbReference type="CDD" id="cd00310">
    <property type="entry name" value="ATP-synt_Fo_a_6"/>
    <property type="match status" value="1"/>
</dbReference>
<feature type="transmembrane region" description="Helical" evidence="14">
    <location>
        <begin position="168"/>
        <end position="191"/>
    </location>
</feature>
<evidence type="ECO:0000256" key="4">
    <source>
        <dbReference type="ARBA" id="ARBA00011648"/>
    </source>
</evidence>
<keyword evidence="12" id="KW-0066">ATP synthesis</keyword>
<dbReference type="NCBIfam" id="TIGR01131">
    <property type="entry name" value="ATP_synt_6_or_A"/>
    <property type="match status" value="1"/>
</dbReference>
<feature type="transmembrane region" description="Helical" evidence="14">
    <location>
        <begin position="69"/>
        <end position="91"/>
    </location>
</feature>
<evidence type="ECO:0000256" key="8">
    <source>
        <dbReference type="ARBA" id="ARBA00022781"/>
    </source>
</evidence>
<dbReference type="GO" id="GO:0046933">
    <property type="term" value="F:proton-transporting ATP synthase activity, rotational mechanism"/>
    <property type="evidence" value="ECO:0007669"/>
    <property type="project" value="TreeGrafter"/>
</dbReference>
<dbReference type="GO" id="GO:0045259">
    <property type="term" value="C:proton-transporting ATP synthase complex"/>
    <property type="evidence" value="ECO:0007669"/>
    <property type="project" value="UniProtKB-KW"/>
</dbReference>
<keyword evidence="10" id="KW-0406">Ion transport</keyword>
<feature type="transmembrane region" description="Helical" evidence="14">
    <location>
        <begin position="197"/>
        <end position="219"/>
    </location>
</feature>
<feature type="transmembrane region" description="Helical" evidence="14">
    <location>
        <begin position="132"/>
        <end position="156"/>
    </location>
</feature>
<evidence type="ECO:0000256" key="3">
    <source>
        <dbReference type="ARBA" id="ARBA00006810"/>
    </source>
</evidence>
<evidence type="ECO:0000256" key="7">
    <source>
        <dbReference type="ARBA" id="ARBA00022692"/>
    </source>
</evidence>
<keyword evidence="5" id="KW-0813">Transport</keyword>
<feature type="transmembrane region" description="Helical" evidence="14">
    <location>
        <begin position="21"/>
        <end position="49"/>
    </location>
</feature>
<dbReference type="SUPFAM" id="SSF81336">
    <property type="entry name" value="F1F0 ATP synthase subunit A"/>
    <property type="match status" value="1"/>
</dbReference>
<sequence length="222" mass="25823">MMMNLFSIFDPSTSMKLSLNWLSTSLIIFIFPFQFWLIPSRFIMLWNIIFKFLIKEFKIILKYSMMNLIIFISLFFFIFINNILGLFPYIFTASSHLSFCLSLSLSMWISMMLFNIYFFLNDFFSHLTPQGTPFILMPFMVLIESISLIIRPLTLAIRLTANMIAGHLLLTLLGSSGLLINNLIIMIIMLLSQIMLFILEISVSIIQAYVFSILTTLYCSEI</sequence>
<dbReference type="InterPro" id="IPR045083">
    <property type="entry name" value="ATP_synth_F0_asu_bact/mt"/>
</dbReference>
<evidence type="ECO:0000256" key="9">
    <source>
        <dbReference type="ARBA" id="ARBA00022989"/>
    </source>
</evidence>
<proteinExistence type="inferred from homology"/>
<evidence type="ECO:0000256" key="5">
    <source>
        <dbReference type="ARBA" id="ARBA00022448"/>
    </source>
</evidence>
<reference evidence="15" key="1">
    <citation type="journal article" date="2020" name="Genome Biol. Evol.">
        <title>Rhizobium dioscoreae sp. nov., a plant growth-promoting bacterium isolated from yam (Dioscorea species).</title>
        <authorList>
            <person name="Ouyabe M."/>
            <person name="Tanaka N."/>
            <person name="Shiwa Y."/>
            <person name="Fujita N."/>
            <person name="Kikuno H."/>
            <person name="Babil P."/>
            <person name="Shiwachi H."/>
        </authorList>
    </citation>
    <scope>NUCLEOTIDE SEQUENCE</scope>
    <source>
        <strain evidence="15">640</strain>
    </source>
</reference>
<evidence type="ECO:0000256" key="12">
    <source>
        <dbReference type="ARBA" id="ARBA00023310"/>
    </source>
</evidence>
<evidence type="ECO:0000313" key="15">
    <source>
        <dbReference type="EMBL" id="AFZ99012.1"/>
    </source>
</evidence>
<dbReference type="Gene3D" id="1.20.120.220">
    <property type="entry name" value="ATP synthase, F0 complex, subunit A"/>
    <property type="match status" value="1"/>
</dbReference>
<comment type="similarity">
    <text evidence="3">Belongs to the ATPase A chain family.</text>
</comment>
<feature type="transmembrane region" description="Helical" evidence="14">
    <location>
        <begin position="98"/>
        <end position="120"/>
    </location>
</feature>
<keyword evidence="15" id="KW-0496">Mitochondrion</keyword>
<dbReference type="InterPro" id="IPR035908">
    <property type="entry name" value="F0_ATP_A_sf"/>
</dbReference>
<dbReference type="InterPro" id="IPR000568">
    <property type="entry name" value="ATP_synth_F0_asu"/>
</dbReference>
<keyword evidence="6" id="KW-0138">CF(0)</keyword>
<comment type="function">
    <text evidence="1">Mitochondrial membrane ATP synthase (F(1)F(0) ATP synthase or Complex V) produces ATP from ADP in the presence of a proton gradient across the membrane which is generated by electron transport complexes of the respiratory chain. F-type ATPases consist of two structural domains, F(1) - containing the extramembraneous catalytic core and F(0) - containing the membrane proton channel, linked together by a central stalk and a peripheral stalk. During catalysis, ATP synthesis in the catalytic domain of F(1) is coupled via a rotary mechanism of the central stalk subunits to proton translocation. Key component of the proton channel; it may play a direct role in the translocation of protons across the membrane.</text>
</comment>
<evidence type="ECO:0000256" key="10">
    <source>
        <dbReference type="ARBA" id="ARBA00023065"/>
    </source>
</evidence>
<dbReference type="Pfam" id="PF00119">
    <property type="entry name" value="ATP-synt_A"/>
    <property type="match status" value="1"/>
</dbReference>
<keyword evidence="8" id="KW-0375">Hydrogen ion transport</keyword>
<dbReference type="EMBL" id="JX966368">
    <property type="protein sequence ID" value="AFZ99012.1"/>
    <property type="molecule type" value="Genomic_DNA"/>
</dbReference>
<protein>
    <recommendedName>
        <fullName evidence="13">ATP synthase subunit a</fullName>
    </recommendedName>
</protein>
<name>L0C7I7_9HYME</name>
<evidence type="ECO:0000256" key="1">
    <source>
        <dbReference type="ARBA" id="ARBA00002070"/>
    </source>
</evidence>
<geneLocation type="mitochondrion" evidence="15"/>
<organism evidence="15">
    <name type="scientific">Camponotus chromaiodes</name>
    <dbReference type="NCBI Taxonomy" id="251251"/>
    <lineage>
        <taxon>Eukaryota</taxon>
        <taxon>Metazoa</taxon>
        <taxon>Ecdysozoa</taxon>
        <taxon>Arthropoda</taxon>
        <taxon>Hexapoda</taxon>
        <taxon>Insecta</taxon>
        <taxon>Pterygota</taxon>
        <taxon>Neoptera</taxon>
        <taxon>Endopterygota</taxon>
        <taxon>Hymenoptera</taxon>
        <taxon>Apocrita</taxon>
        <taxon>Aculeata</taxon>
        <taxon>Formicoidea</taxon>
        <taxon>Formicidae</taxon>
        <taxon>Formicinae</taxon>
        <taxon>Camponotus</taxon>
    </lineage>
</organism>
<comment type="subunit">
    <text evidence="4">F-type ATPases have 2 components, CF(1) - the catalytic core - and CF(0) - the membrane proton channel. CF(1) has five subunits: alpha(3), beta(3), gamma(1), delta(1), epsilon(1). CF(0) has three main subunits: a, b and c.</text>
</comment>
<evidence type="ECO:0000256" key="2">
    <source>
        <dbReference type="ARBA" id="ARBA00004141"/>
    </source>
</evidence>
<dbReference type="PRINTS" id="PR00123">
    <property type="entry name" value="ATPASEA"/>
</dbReference>
<dbReference type="InterPro" id="IPR023011">
    <property type="entry name" value="ATP_synth_F0_asu_AS"/>
</dbReference>